<organism evidence="1 2">
    <name type="scientific">Linum tenue</name>
    <dbReference type="NCBI Taxonomy" id="586396"/>
    <lineage>
        <taxon>Eukaryota</taxon>
        <taxon>Viridiplantae</taxon>
        <taxon>Streptophyta</taxon>
        <taxon>Embryophyta</taxon>
        <taxon>Tracheophyta</taxon>
        <taxon>Spermatophyta</taxon>
        <taxon>Magnoliopsida</taxon>
        <taxon>eudicotyledons</taxon>
        <taxon>Gunneridae</taxon>
        <taxon>Pentapetalae</taxon>
        <taxon>rosids</taxon>
        <taxon>fabids</taxon>
        <taxon>Malpighiales</taxon>
        <taxon>Linaceae</taxon>
        <taxon>Linum</taxon>
    </lineage>
</organism>
<dbReference type="EMBL" id="CAMGYJ010000010">
    <property type="protein sequence ID" value="CAI0549318.1"/>
    <property type="molecule type" value="Genomic_DNA"/>
</dbReference>
<gene>
    <name evidence="1" type="ORF">LITE_LOCUS45092</name>
</gene>
<keyword evidence="2" id="KW-1185">Reference proteome</keyword>
<protein>
    <submittedName>
        <fullName evidence="1">Uncharacterized protein</fullName>
    </submittedName>
</protein>
<evidence type="ECO:0000313" key="2">
    <source>
        <dbReference type="Proteomes" id="UP001154282"/>
    </source>
</evidence>
<comment type="caution">
    <text evidence="1">The sequence shown here is derived from an EMBL/GenBank/DDBJ whole genome shotgun (WGS) entry which is preliminary data.</text>
</comment>
<name>A0AAV0QYY6_9ROSI</name>
<dbReference type="AlphaFoldDB" id="A0AAV0QYY6"/>
<reference evidence="1" key="1">
    <citation type="submission" date="2022-08" db="EMBL/GenBank/DDBJ databases">
        <authorList>
            <person name="Gutierrez-Valencia J."/>
        </authorList>
    </citation>
    <scope>NUCLEOTIDE SEQUENCE</scope>
</reference>
<sequence>MGDGLREWSHSLRAKVIPTVPSSLWPEL</sequence>
<evidence type="ECO:0000313" key="1">
    <source>
        <dbReference type="EMBL" id="CAI0549318.1"/>
    </source>
</evidence>
<dbReference type="Proteomes" id="UP001154282">
    <property type="component" value="Unassembled WGS sequence"/>
</dbReference>
<accession>A0AAV0QYY6</accession>
<feature type="non-terminal residue" evidence="1">
    <location>
        <position position="28"/>
    </location>
</feature>
<proteinExistence type="predicted"/>